<dbReference type="PANTHER" id="PTHR34512">
    <property type="entry name" value="CELL SURFACE PROTEIN"/>
    <property type="match status" value="1"/>
</dbReference>
<dbReference type="InterPro" id="IPR015943">
    <property type="entry name" value="WD40/YVTN_repeat-like_dom_sf"/>
</dbReference>
<dbReference type="Proteomes" id="UP000294564">
    <property type="component" value="Unassembled WGS sequence"/>
</dbReference>
<comment type="caution">
    <text evidence="2">The sequence shown here is derived from an EMBL/GenBank/DDBJ whole genome shotgun (WGS) entry which is preliminary data.</text>
</comment>
<dbReference type="InterPro" id="IPR018391">
    <property type="entry name" value="PQQ_b-propeller_rpt"/>
</dbReference>
<dbReference type="SMART" id="SM00564">
    <property type="entry name" value="PQQ"/>
    <property type="match status" value="3"/>
</dbReference>
<protein>
    <submittedName>
        <fullName evidence="2">Putative pyrroloquinoline-quinone binding quinoprotein</fullName>
    </submittedName>
</protein>
<evidence type="ECO:0000259" key="1">
    <source>
        <dbReference type="Pfam" id="PF13360"/>
    </source>
</evidence>
<evidence type="ECO:0000313" key="2">
    <source>
        <dbReference type="EMBL" id="TCP28680.1"/>
    </source>
</evidence>
<evidence type="ECO:0000313" key="3">
    <source>
        <dbReference type="Proteomes" id="UP000294564"/>
    </source>
</evidence>
<dbReference type="RefSeq" id="WP_132793241.1">
    <property type="nucleotide sequence ID" value="NZ_SLXM01000001.1"/>
</dbReference>
<dbReference type="EMBL" id="SLXM01000001">
    <property type="protein sequence ID" value="TCP28680.1"/>
    <property type="molecule type" value="Genomic_DNA"/>
</dbReference>
<gene>
    <name evidence="2" type="ORF">EV195_101861</name>
</gene>
<name>A0A4R2P1Y1_9FLAO</name>
<dbReference type="AlphaFoldDB" id="A0A4R2P1Y1"/>
<sequence>MKIKTIILDTKYCYPCFPILENEFLYIGLRFTDSNAAINTSTTYIFQKRNIELNQIIWTFDLNINTLLCKPILFKNIVLLSTENGLLAIDKLNGKIIWKLKSKISNSHLSIIENKIYLTNKNSIEVINPETGKREMQKKYRIKWIDSQVVIYKEKLFVSTSNSKIIEINKKNLEILKEFKYPGGWAIGTTPEFYKNQIISNSYASYITSFDIDSGEIIWRIKKNAGSEPKQLKISEFIYAIEILGVYKLTAINLEKGKKVWSKDYHIHELAEFKDGTLLATLKQKNNQFCIGLINAENGDLTSLVNSNDFIFDEKFQYRLWREATIESDKNKIIVCFKPSEVTLIDK</sequence>
<keyword evidence="3" id="KW-1185">Reference proteome</keyword>
<dbReference type="SUPFAM" id="SSF50998">
    <property type="entry name" value="Quinoprotein alcohol dehydrogenase-like"/>
    <property type="match status" value="1"/>
</dbReference>
<dbReference type="Pfam" id="PF13360">
    <property type="entry name" value="PQQ_2"/>
    <property type="match status" value="1"/>
</dbReference>
<feature type="domain" description="Pyrrolo-quinoline quinone repeat" evidence="1">
    <location>
        <begin position="123"/>
        <end position="263"/>
    </location>
</feature>
<dbReference type="OrthoDB" id="7012117at2"/>
<dbReference type="PANTHER" id="PTHR34512:SF30">
    <property type="entry name" value="OUTER MEMBRANE PROTEIN ASSEMBLY FACTOR BAMB"/>
    <property type="match status" value="1"/>
</dbReference>
<proteinExistence type="predicted"/>
<dbReference type="InterPro" id="IPR002372">
    <property type="entry name" value="PQQ_rpt_dom"/>
</dbReference>
<dbReference type="Gene3D" id="2.130.10.10">
    <property type="entry name" value="YVTN repeat-like/Quinoprotein amine dehydrogenase"/>
    <property type="match status" value="1"/>
</dbReference>
<reference evidence="2 3" key="1">
    <citation type="submission" date="2019-03" db="EMBL/GenBank/DDBJ databases">
        <title>Genomic Encyclopedia of Type Strains, Phase IV (KMG-IV): sequencing the most valuable type-strain genomes for metagenomic binning, comparative biology and taxonomic classification.</title>
        <authorList>
            <person name="Goeker M."/>
        </authorList>
    </citation>
    <scope>NUCLEOTIDE SEQUENCE [LARGE SCALE GENOMIC DNA]</scope>
    <source>
        <strain evidence="2 3">DSM 14836</strain>
    </source>
</reference>
<accession>A0A4R2P1Y1</accession>
<dbReference type="InterPro" id="IPR011047">
    <property type="entry name" value="Quinoprotein_ADH-like_sf"/>
</dbReference>
<organism evidence="2 3">
    <name type="scientific">Tenacibaculum skagerrakense</name>
    <dbReference type="NCBI Taxonomy" id="186571"/>
    <lineage>
        <taxon>Bacteria</taxon>
        <taxon>Pseudomonadati</taxon>
        <taxon>Bacteroidota</taxon>
        <taxon>Flavobacteriia</taxon>
        <taxon>Flavobacteriales</taxon>
        <taxon>Flavobacteriaceae</taxon>
        <taxon>Tenacibaculum</taxon>
    </lineage>
</organism>